<name>A0A1R3JCL4_9ROSI</name>
<dbReference type="AlphaFoldDB" id="A0A1R3JCL4"/>
<dbReference type="Proteomes" id="UP000187203">
    <property type="component" value="Unassembled WGS sequence"/>
</dbReference>
<proteinExistence type="predicted"/>
<organism evidence="1 2">
    <name type="scientific">Corchorus olitorius</name>
    <dbReference type="NCBI Taxonomy" id="93759"/>
    <lineage>
        <taxon>Eukaryota</taxon>
        <taxon>Viridiplantae</taxon>
        <taxon>Streptophyta</taxon>
        <taxon>Embryophyta</taxon>
        <taxon>Tracheophyta</taxon>
        <taxon>Spermatophyta</taxon>
        <taxon>Magnoliopsida</taxon>
        <taxon>eudicotyledons</taxon>
        <taxon>Gunneridae</taxon>
        <taxon>Pentapetalae</taxon>
        <taxon>rosids</taxon>
        <taxon>malvids</taxon>
        <taxon>Malvales</taxon>
        <taxon>Malvaceae</taxon>
        <taxon>Grewioideae</taxon>
        <taxon>Apeibeae</taxon>
        <taxon>Corchorus</taxon>
    </lineage>
</organism>
<protein>
    <submittedName>
        <fullName evidence="1">Uncharacterized protein</fullName>
    </submittedName>
</protein>
<reference evidence="2" key="1">
    <citation type="submission" date="2013-09" db="EMBL/GenBank/DDBJ databases">
        <title>Corchorus olitorius genome sequencing.</title>
        <authorList>
            <person name="Alam M."/>
            <person name="Haque M.S."/>
            <person name="Islam M.S."/>
            <person name="Emdad E.M."/>
            <person name="Islam M.M."/>
            <person name="Ahmed B."/>
            <person name="Halim A."/>
            <person name="Hossen Q.M.M."/>
            <person name="Hossain M.Z."/>
            <person name="Ahmed R."/>
            <person name="Khan M.M."/>
            <person name="Islam R."/>
            <person name="Rashid M.M."/>
            <person name="Khan S.A."/>
            <person name="Rahman M.S."/>
            <person name="Alam M."/>
            <person name="Yahiya A.S."/>
            <person name="Khan M.S."/>
            <person name="Azam M.S."/>
            <person name="Haque T."/>
            <person name="Lashkar M.Z.H."/>
            <person name="Akhand A.I."/>
            <person name="Morshed G."/>
            <person name="Roy S."/>
            <person name="Uddin K.S."/>
            <person name="Rabeya T."/>
            <person name="Hossain A.S."/>
            <person name="Chowdhury A."/>
            <person name="Snigdha A.R."/>
            <person name="Mortoza M.S."/>
            <person name="Matin S.A."/>
            <person name="Hoque S.M.E."/>
            <person name="Islam M.K."/>
            <person name="Roy D.K."/>
            <person name="Haider R."/>
            <person name="Moosa M.M."/>
            <person name="Elias S.M."/>
            <person name="Hasan A.M."/>
            <person name="Jahan S."/>
            <person name="Shafiuddin M."/>
            <person name="Mahmood N."/>
            <person name="Shommy N.S."/>
        </authorList>
    </citation>
    <scope>NUCLEOTIDE SEQUENCE [LARGE SCALE GENOMIC DNA]</scope>
    <source>
        <strain evidence="2">cv. O-4</strain>
    </source>
</reference>
<evidence type="ECO:0000313" key="2">
    <source>
        <dbReference type="Proteomes" id="UP000187203"/>
    </source>
</evidence>
<keyword evidence="2" id="KW-1185">Reference proteome</keyword>
<dbReference type="OrthoDB" id="10250282at2759"/>
<gene>
    <name evidence="1" type="ORF">COLO4_17517</name>
</gene>
<accession>A0A1R3JCL4</accession>
<comment type="caution">
    <text evidence="1">The sequence shown here is derived from an EMBL/GenBank/DDBJ whole genome shotgun (WGS) entry which is preliminary data.</text>
</comment>
<evidence type="ECO:0000313" key="1">
    <source>
        <dbReference type="EMBL" id="OMO92534.1"/>
    </source>
</evidence>
<sequence length="188" mass="20746">MGVLISQKEHAYMISQMIKVDDIDISPETITDTDRSACETIFPAFGDEVKGREACHAIASVSTIQFSFYPCRGAMYQAKVGVFNDGCRPQGMRYFMKESDFFAAEDEPTIVDTARWNVFTSQCGFPDVNTMYPMLNLKTAPHPYPTAANFQSNTPASSSSDFDGGVCVLGPRSHPLDNGYPHNFGLPM</sequence>
<dbReference type="EMBL" id="AWUE01016353">
    <property type="protein sequence ID" value="OMO92534.1"/>
    <property type="molecule type" value="Genomic_DNA"/>
</dbReference>